<proteinExistence type="predicted"/>
<organism evidence="1 2">
    <name type="scientific">Westerdykella ornata</name>
    <dbReference type="NCBI Taxonomy" id="318751"/>
    <lineage>
        <taxon>Eukaryota</taxon>
        <taxon>Fungi</taxon>
        <taxon>Dikarya</taxon>
        <taxon>Ascomycota</taxon>
        <taxon>Pezizomycotina</taxon>
        <taxon>Dothideomycetes</taxon>
        <taxon>Pleosporomycetidae</taxon>
        <taxon>Pleosporales</taxon>
        <taxon>Sporormiaceae</taxon>
        <taxon>Westerdykella</taxon>
    </lineage>
</organism>
<evidence type="ECO:0000313" key="1">
    <source>
        <dbReference type="EMBL" id="KAF2272283.1"/>
    </source>
</evidence>
<evidence type="ECO:0000313" key="2">
    <source>
        <dbReference type="Proteomes" id="UP000800097"/>
    </source>
</evidence>
<protein>
    <submittedName>
        <fullName evidence="1">Uncharacterized protein</fullName>
    </submittedName>
</protein>
<dbReference type="Proteomes" id="UP000800097">
    <property type="component" value="Unassembled WGS sequence"/>
</dbReference>
<dbReference type="GeneID" id="54553168"/>
<sequence>MSLQSVGRRSLQRAQDPIKVALDSIQEGVERIGNEIQSDPMYTLLKQARGTGTLGYSREGSRIISLWLGDHPDQHPEMLPRRYPGLDFDHIRLLIFTAVPAARKVDERKSTSYLARLRALSDQLVELCFSAFLAQSGHSREDLMHFFGEVRARAELASNIIFAQSRNPPRATVAEDRESQVFVQPSRQPRVIGQQRRPWEVSVQDHRQPHVVVDRTGRRVTHE</sequence>
<dbReference type="EMBL" id="ML986523">
    <property type="protein sequence ID" value="KAF2272283.1"/>
    <property type="molecule type" value="Genomic_DNA"/>
</dbReference>
<name>A0A6A6J7Z4_WESOR</name>
<dbReference type="AlphaFoldDB" id="A0A6A6J7Z4"/>
<reference evidence="1" key="1">
    <citation type="journal article" date="2020" name="Stud. Mycol.">
        <title>101 Dothideomycetes genomes: a test case for predicting lifestyles and emergence of pathogens.</title>
        <authorList>
            <person name="Haridas S."/>
            <person name="Albert R."/>
            <person name="Binder M."/>
            <person name="Bloem J."/>
            <person name="Labutti K."/>
            <person name="Salamov A."/>
            <person name="Andreopoulos B."/>
            <person name="Baker S."/>
            <person name="Barry K."/>
            <person name="Bills G."/>
            <person name="Bluhm B."/>
            <person name="Cannon C."/>
            <person name="Castanera R."/>
            <person name="Culley D."/>
            <person name="Daum C."/>
            <person name="Ezra D."/>
            <person name="Gonzalez J."/>
            <person name="Henrissat B."/>
            <person name="Kuo A."/>
            <person name="Liang C."/>
            <person name="Lipzen A."/>
            <person name="Lutzoni F."/>
            <person name="Magnuson J."/>
            <person name="Mondo S."/>
            <person name="Nolan M."/>
            <person name="Ohm R."/>
            <person name="Pangilinan J."/>
            <person name="Park H.-J."/>
            <person name="Ramirez L."/>
            <person name="Alfaro M."/>
            <person name="Sun H."/>
            <person name="Tritt A."/>
            <person name="Yoshinaga Y."/>
            <person name="Zwiers L.-H."/>
            <person name="Turgeon B."/>
            <person name="Goodwin S."/>
            <person name="Spatafora J."/>
            <person name="Crous P."/>
            <person name="Grigoriev I."/>
        </authorList>
    </citation>
    <scope>NUCLEOTIDE SEQUENCE</scope>
    <source>
        <strain evidence="1">CBS 379.55</strain>
    </source>
</reference>
<accession>A0A6A6J7Z4</accession>
<gene>
    <name evidence="1" type="ORF">EI97DRAFT_445870</name>
</gene>
<dbReference type="RefSeq" id="XP_033649822.1">
    <property type="nucleotide sequence ID" value="XM_033799993.1"/>
</dbReference>
<keyword evidence="2" id="KW-1185">Reference proteome</keyword>